<evidence type="ECO:0000256" key="1">
    <source>
        <dbReference type="ARBA" id="ARBA00023125"/>
    </source>
</evidence>
<dbReference type="Gene3D" id="1.10.10.10">
    <property type="entry name" value="Winged helix-like DNA-binding domain superfamily/Winged helix DNA-binding domain"/>
    <property type="match status" value="1"/>
</dbReference>
<evidence type="ECO:0000313" key="6">
    <source>
        <dbReference type="Proteomes" id="UP001501638"/>
    </source>
</evidence>
<comment type="caution">
    <text evidence="5">The sequence shown here is derived from an EMBL/GenBank/DDBJ whole genome shotgun (WGS) entry which is preliminary data.</text>
</comment>
<dbReference type="SUPFAM" id="SSF46894">
    <property type="entry name" value="C-terminal effector domain of the bipartite response regulators"/>
    <property type="match status" value="1"/>
</dbReference>
<dbReference type="InterPro" id="IPR036388">
    <property type="entry name" value="WH-like_DNA-bd_sf"/>
</dbReference>
<organism evidence="5 6">
    <name type="scientific">Streptomyces macrosporus</name>
    <dbReference type="NCBI Taxonomy" id="44032"/>
    <lineage>
        <taxon>Bacteria</taxon>
        <taxon>Bacillati</taxon>
        <taxon>Actinomycetota</taxon>
        <taxon>Actinomycetes</taxon>
        <taxon>Kitasatosporales</taxon>
        <taxon>Streptomycetaceae</taxon>
        <taxon>Streptomyces</taxon>
    </lineage>
</organism>
<protein>
    <recommendedName>
        <fullName evidence="4">OmpR/PhoB-type domain-containing protein</fullName>
    </recommendedName>
</protein>
<dbReference type="Pfam" id="PF00486">
    <property type="entry name" value="Trans_reg_C"/>
    <property type="match status" value="1"/>
</dbReference>
<evidence type="ECO:0000256" key="3">
    <source>
        <dbReference type="SAM" id="MobiDB-lite"/>
    </source>
</evidence>
<gene>
    <name evidence="5" type="ORF">GCM10010405_10600</name>
</gene>
<reference evidence="6" key="1">
    <citation type="journal article" date="2019" name="Int. J. Syst. Evol. Microbiol.">
        <title>The Global Catalogue of Microorganisms (GCM) 10K type strain sequencing project: providing services to taxonomists for standard genome sequencing and annotation.</title>
        <authorList>
            <consortium name="The Broad Institute Genomics Platform"/>
            <consortium name="The Broad Institute Genome Sequencing Center for Infectious Disease"/>
            <person name="Wu L."/>
            <person name="Ma J."/>
        </authorList>
    </citation>
    <scope>NUCLEOTIDE SEQUENCE [LARGE SCALE GENOMIC DNA]</scope>
    <source>
        <strain evidence="6">JCM 6305</strain>
    </source>
</reference>
<dbReference type="PANTHER" id="PTHR35807">
    <property type="entry name" value="TRANSCRIPTIONAL REGULATOR REDD-RELATED"/>
    <property type="match status" value="1"/>
</dbReference>
<feature type="DNA-binding region" description="OmpR/PhoB-type" evidence="2">
    <location>
        <begin position="1"/>
        <end position="97"/>
    </location>
</feature>
<dbReference type="PANTHER" id="PTHR35807:SF1">
    <property type="entry name" value="TRANSCRIPTIONAL REGULATOR REDD"/>
    <property type="match status" value="1"/>
</dbReference>
<dbReference type="InterPro" id="IPR051677">
    <property type="entry name" value="AfsR-DnrI-RedD_regulator"/>
</dbReference>
<feature type="domain" description="OmpR/PhoB-type" evidence="4">
    <location>
        <begin position="1"/>
        <end position="97"/>
    </location>
</feature>
<feature type="region of interest" description="Disordered" evidence="3">
    <location>
        <begin position="80"/>
        <end position="108"/>
    </location>
</feature>
<accession>A0ABP5WP17</accession>
<dbReference type="Proteomes" id="UP001501638">
    <property type="component" value="Unassembled WGS sequence"/>
</dbReference>
<evidence type="ECO:0000313" key="5">
    <source>
        <dbReference type="EMBL" id="GAA2429733.1"/>
    </source>
</evidence>
<keyword evidence="1 2" id="KW-0238">DNA-binding</keyword>
<proteinExistence type="predicted"/>
<keyword evidence="6" id="KW-1185">Reference proteome</keyword>
<dbReference type="InterPro" id="IPR016032">
    <property type="entry name" value="Sig_transdc_resp-reg_C-effctor"/>
</dbReference>
<evidence type="ECO:0000256" key="2">
    <source>
        <dbReference type="PROSITE-ProRule" id="PRU01091"/>
    </source>
</evidence>
<dbReference type="PROSITE" id="PS51755">
    <property type="entry name" value="OMPR_PHOB"/>
    <property type="match status" value="1"/>
</dbReference>
<dbReference type="EMBL" id="BAAASZ010000008">
    <property type="protein sequence ID" value="GAA2429733.1"/>
    <property type="molecule type" value="Genomic_DNA"/>
</dbReference>
<feature type="compositionally biased region" description="Polar residues" evidence="3">
    <location>
        <begin position="92"/>
        <end position="101"/>
    </location>
</feature>
<dbReference type="InterPro" id="IPR001867">
    <property type="entry name" value="OmpR/PhoB-type_DNA-bd"/>
</dbReference>
<sequence length="108" mass="11715">MRFDVLGPVTVRTEDGRPVTVSEAKVRALLADLLVHHGRPVPVDRLVDDLWREALPGNPGNTLQTKVSQLRRVLDAAERGLGPSCGTARPATRSTCPTTRWTPAGSRP</sequence>
<evidence type="ECO:0000259" key="4">
    <source>
        <dbReference type="PROSITE" id="PS51755"/>
    </source>
</evidence>
<name>A0ABP5WP17_9ACTN</name>